<keyword evidence="2" id="KW-1185">Reference proteome</keyword>
<dbReference type="Proteomes" id="UP001432180">
    <property type="component" value="Chromosome"/>
</dbReference>
<reference evidence="1 2" key="1">
    <citation type="journal article" date="2023" name="Microorganisms">
        <title>Thiorhodovibrio frisius and Trv. litoralis spp. nov., Two Novel Members from a Clade of Fastidious Purple Sulfur Bacteria That Exhibit Unique Red-Shifted Light-Harvesting Capabilities.</title>
        <authorList>
            <person name="Methner A."/>
            <person name="Kuzyk S.B."/>
            <person name="Petersen J."/>
            <person name="Bauer S."/>
            <person name="Brinkmann H."/>
            <person name="Sichau K."/>
            <person name="Wanner G."/>
            <person name="Wolf J."/>
            <person name="Neumann-Schaal M."/>
            <person name="Henke P."/>
            <person name="Tank M."/>
            <person name="Sproer C."/>
            <person name="Bunk B."/>
            <person name="Overmann J."/>
        </authorList>
    </citation>
    <scope>NUCLEOTIDE SEQUENCE [LARGE SCALE GENOMIC DNA]</scope>
    <source>
        <strain evidence="1 2">DSM 6702</strain>
    </source>
</reference>
<sequence>MAALKEKNKWGLRAAYGVRLPIVISPRGRWARVAPVSDSVLGFHHGTTAVEILHNDQLAQRRMA</sequence>
<gene>
    <name evidence="1" type="ORF">Thiowin_02638</name>
</gene>
<organism evidence="1 2">
    <name type="scientific">Thiorhodovibrio winogradskyi</name>
    <dbReference type="NCBI Taxonomy" id="77007"/>
    <lineage>
        <taxon>Bacteria</taxon>
        <taxon>Pseudomonadati</taxon>
        <taxon>Pseudomonadota</taxon>
        <taxon>Gammaproteobacteria</taxon>
        <taxon>Chromatiales</taxon>
        <taxon>Chromatiaceae</taxon>
        <taxon>Thiorhodovibrio</taxon>
    </lineage>
</organism>
<evidence type="ECO:0000313" key="1">
    <source>
        <dbReference type="EMBL" id="WPL17613.1"/>
    </source>
</evidence>
<evidence type="ECO:0000313" key="2">
    <source>
        <dbReference type="Proteomes" id="UP001432180"/>
    </source>
</evidence>
<dbReference type="EMBL" id="CP121472">
    <property type="protein sequence ID" value="WPL17613.1"/>
    <property type="molecule type" value="Genomic_DNA"/>
</dbReference>
<proteinExistence type="predicted"/>
<name>A0ABZ0SAD7_9GAMM</name>
<accession>A0ABZ0SAD7</accession>
<protein>
    <submittedName>
        <fullName evidence="1">Uncharacterized protein</fullName>
    </submittedName>
</protein>